<evidence type="ECO:0000256" key="5">
    <source>
        <dbReference type="ARBA" id="ARBA00022679"/>
    </source>
</evidence>
<dbReference type="InParanoid" id="A0A1D2VQT4"/>
<evidence type="ECO:0000256" key="18">
    <source>
        <dbReference type="SAM" id="Phobius"/>
    </source>
</evidence>
<feature type="topological domain" description="Lumenal" evidence="17">
    <location>
        <begin position="48"/>
        <end position="59"/>
    </location>
</feature>
<dbReference type="PIRSF" id="PIRSF005444">
    <property type="entry name" value="PEMT"/>
    <property type="match status" value="1"/>
</dbReference>
<dbReference type="Gene3D" id="1.20.120.1630">
    <property type="match status" value="1"/>
</dbReference>
<evidence type="ECO:0000256" key="7">
    <source>
        <dbReference type="ARBA" id="ARBA00022692"/>
    </source>
</evidence>
<comment type="function">
    <text evidence="17">Catalyzes the second two steps of the methylation pathway of phosphatidylcholine biosynthesis, the SAM-dependent methylation of phosphatidylmonomethylethanolamine (PMME) to phosphatidyldimethylethanolamine (PDME) and of PDME to phosphatidylcholine (PC).</text>
</comment>
<feature type="transmembrane region" description="Helical" evidence="18">
    <location>
        <begin position="28"/>
        <end position="46"/>
    </location>
</feature>
<keyword evidence="13 17" id="KW-0594">Phospholipid biosynthesis</keyword>
<dbReference type="EC" id="2.1.1.71" evidence="17"/>
<keyword evidence="12 17" id="KW-0472">Membrane</keyword>
<dbReference type="InterPro" id="IPR007318">
    <property type="entry name" value="Phopholipid_MeTrfase"/>
</dbReference>
<dbReference type="RefSeq" id="XP_020050266.1">
    <property type="nucleotide sequence ID" value="XM_020190212.1"/>
</dbReference>
<evidence type="ECO:0000256" key="3">
    <source>
        <dbReference type="ARBA" id="ARBA00022516"/>
    </source>
</evidence>
<feature type="topological domain" description="Lumenal" evidence="17">
    <location>
        <begin position="1"/>
        <end position="26"/>
    </location>
</feature>
<dbReference type="GO" id="GO:0032259">
    <property type="term" value="P:methylation"/>
    <property type="evidence" value="ECO:0007669"/>
    <property type="project" value="UniProtKB-KW"/>
</dbReference>
<dbReference type="GO" id="GO:0005789">
    <property type="term" value="C:endoplasmic reticulum membrane"/>
    <property type="evidence" value="ECO:0007669"/>
    <property type="project" value="UniProtKB-SubCell"/>
</dbReference>
<evidence type="ECO:0000256" key="11">
    <source>
        <dbReference type="ARBA" id="ARBA00023128"/>
    </source>
</evidence>
<dbReference type="GeneID" id="30963848"/>
<keyword evidence="9 17" id="KW-1133">Transmembrane helix</keyword>
<dbReference type="PANTHER" id="PTHR15458">
    <property type="entry name" value="PHOSPHATIDYLETHANOLAMINE N-METHYLTRANSFERASE"/>
    <property type="match status" value="1"/>
</dbReference>
<evidence type="ECO:0000256" key="16">
    <source>
        <dbReference type="ARBA" id="ARBA00052459"/>
    </source>
</evidence>
<dbReference type="GO" id="GO:0000773">
    <property type="term" value="F:phosphatidyl-N-methylethanolamine N-methyltransferase activity"/>
    <property type="evidence" value="ECO:0007669"/>
    <property type="project" value="UniProtKB-UniRule"/>
</dbReference>
<keyword evidence="8 17" id="KW-0256">Endoplasmic reticulum</keyword>
<keyword evidence="7 17" id="KW-0812">Transmembrane</keyword>
<keyword evidence="14 17" id="KW-1208">Phospholipid metabolism</keyword>
<evidence type="ECO:0000256" key="9">
    <source>
        <dbReference type="ARBA" id="ARBA00022989"/>
    </source>
</evidence>
<proteinExistence type="inferred from homology"/>
<dbReference type="Pfam" id="PF04191">
    <property type="entry name" value="PEMT"/>
    <property type="match status" value="1"/>
</dbReference>
<dbReference type="GO" id="GO:0031966">
    <property type="term" value="C:mitochondrial membrane"/>
    <property type="evidence" value="ECO:0007669"/>
    <property type="project" value="UniProtKB-SubCell"/>
</dbReference>
<comment type="catalytic activity">
    <reaction evidence="16 17">
        <text>a 1,2-diacyl-sn-glycero-3-phospho-N-methylethanolamine + S-adenosyl-L-methionine = a 1,2-diacyl-sn-glycero-3-phospho-N,N-dimethylethanolamine + S-adenosyl-L-homocysteine + H(+)</text>
        <dbReference type="Rhea" id="RHEA:32735"/>
        <dbReference type="ChEBI" id="CHEBI:15378"/>
        <dbReference type="ChEBI" id="CHEBI:57856"/>
        <dbReference type="ChEBI" id="CHEBI:59789"/>
        <dbReference type="ChEBI" id="CHEBI:64572"/>
        <dbReference type="ChEBI" id="CHEBI:64573"/>
        <dbReference type="EC" id="2.1.1.71"/>
    </reaction>
</comment>
<keyword evidence="20" id="KW-1185">Reference proteome</keyword>
<evidence type="ECO:0000256" key="17">
    <source>
        <dbReference type="HAMAP-Rule" id="MF_03216"/>
    </source>
</evidence>
<feature type="transmembrane region" description="Helical" evidence="18">
    <location>
        <begin position="108"/>
        <end position="136"/>
    </location>
</feature>
<comment type="similarity">
    <text evidence="17">Belongs to the class VI-like SAM-binding methyltransferase superfamily. PEMT/PEM2 methyltransferase family.</text>
</comment>
<evidence type="ECO:0000256" key="2">
    <source>
        <dbReference type="ARBA" id="ARBA00005189"/>
    </source>
</evidence>
<dbReference type="FunCoup" id="A0A1D2VQT4">
    <property type="interactions" value="46"/>
</dbReference>
<feature type="transmembrane region" description="Helical" evidence="18">
    <location>
        <begin position="67"/>
        <end position="85"/>
    </location>
</feature>
<sequence length="217" mass="24397">MSAIDAYISYAVNVVQVLVADIDFQEPTLQLSLICIAFNPIFWNIVARLEYRKKILTKLAGNNPKRGCYLLAITIFSIGIVRDLVYENALKKQPTSKILTDNTILKDYLSYATFGFGGILTLSSMYALGVTGTYLGDYFGILMEERVTSFPFNITDNPMYEGSTLSFLGTALYYGKPAGLFATGFVYLMYSIALKFEEPFTAMIYAKRDEERSKKQN</sequence>
<evidence type="ECO:0000256" key="13">
    <source>
        <dbReference type="ARBA" id="ARBA00023209"/>
    </source>
</evidence>
<keyword evidence="5 17" id="KW-0808">Transferase</keyword>
<organism evidence="19 20">
    <name type="scientific">Ascoidea rubescens DSM 1968</name>
    <dbReference type="NCBI Taxonomy" id="1344418"/>
    <lineage>
        <taxon>Eukaryota</taxon>
        <taxon>Fungi</taxon>
        <taxon>Dikarya</taxon>
        <taxon>Ascomycota</taxon>
        <taxon>Saccharomycotina</taxon>
        <taxon>Saccharomycetes</taxon>
        <taxon>Ascoideaceae</taxon>
        <taxon>Ascoidea</taxon>
    </lineage>
</organism>
<dbReference type="STRING" id="1344418.A0A1D2VQT4"/>
<evidence type="ECO:0000256" key="1">
    <source>
        <dbReference type="ARBA" id="ARBA00004969"/>
    </source>
</evidence>
<dbReference type="AlphaFoldDB" id="A0A1D2VQT4"/>
<dbReference type="EMBL" id="KV454475">
    <property type="protein sequence ID" value="ODV63959.1"/>
    <property type="molecule type" value="Genomic_DNA"/>
</dbReference>
<dbReference type="PROSITE" id="PS51599">
    <property type="entry name" value="SAM_PEMT_PEM2"/>
    <property type="match status" value="1"/>
</dbReference>
<accession>A0A1D2VQT4</accession>
<comment type="pathway">
    <text evidence="1 17">Phospholipid metabolism; phosphatidylcholine biosynthesis.</text>
</comment>
<keyword evidence="3 17" id="KW-0444">Lipid biosynthesis</keyword>
<dbReference type="PANTHER" id="PTHR15458:SF5">
    <property type="entry name" value="PHOSPHATIDYLETHANOLAMINE N-METHYLTRANSFERASE"/>
    <property type="match status" value="1"/>
</dbReference>
<comment type="subcellular location">
    <subcellularLocation>
        <location evidence="17">Endoplasmic reticulum membrane</location>
        <topology evidence="17">Multi-pass membrane protein</topology>
    </subcellularLocation>
    <subcellularLocation>
        <location evidence="17">Mitochondrion membrane</location>
        <topology evidence="17">Multi-pass membrane protein</topology>
    </subcellularLocation>
</comment>
<evidence type="ECO:0000313" key="19">
    <source>
        <dbReference type="EMBL" id="ODV63959.1"/>
    </source>
</evidence>
<dbReference type="Proteomes" id="UP000095038">
    <property type="component" value="Unassembled WGS sequence"/>
</dbReference>
<dbReference type="OrthoDB" id="8300106at2759"/>
<feature type="topological domain" description="Cytoplasmic" evidence="17">
    <location>
        <begin position="196"/>
        <end position="217"/>
    </location>
</feature>
<dbReference type="HAMAP" id="MF_03216">
    <property type="entry name" value="PLMT"/>
    <property type="match status" value="1"/>
</dbReference>
<feature type="topological domain" description="Lumenal" evidence="17">
    <location>
        <begin position="132"/>
        <end position="174"/>
    </location>
</feature>
<dbReference type="FunFam" id="1.20.120.1630:FF:000005">
    <property type="entry name" value="Phosphatidylethanolamine N-methyltransferase"/>
    <property type="match status" value="1"/>
</dbReference>
<keyword evidence="10 17" id="KW-0443">Lipid metabolism</keyword>
<comment type="catalytic activity">
    <reaction evidence="15">
        <text>a 1,2-diacyl-sn-glycero-3-phospho-N,N-dimethylethanolamine + S-adenosyl-L-methionine = a 1,2-diacyl-sn-glycero-3-phosphocholine + S-adenosyl-L-homocysteine + H(+)</text>
        <dbReference type="Rhea" id="RHEA:32739"/>
        <dbReference type="ChEBI" id="CHEBI:15378"/>
        <dbReference type="ChEBI" id="CHEBI:57643"/>
        <dbReference type="ChEBI" id="CHEBI:57856"/>
        <dbReference type="ChEBI" id="CHEBI:59789"/>
        <dbReference type="ChEBI" id="CHEBI:64572"/>
        <dbReference type="EC" id="2.1.1.71"/>
    </reaction>
</comment>
<protein>
    <recommendedName>
        <fullName evidence="17">Phosphatidyl-N-methylethanolamine N-methyltransferase</fullName>
        <ecNumber evidence="17">2.1.1.71</ecNumber>
    </recommendedName>
    <alternativeName>
        <fullName evidence="17">Phospholipid methyltransferase</fullName>
        <shortName evidence="17">PLMT</shortName>
    </alternativeName>
</protein>
<keyword evidence="11 17" id="KW-0496">Mitochondrion</keyword>
<evidence type="ECO:0000256" key="12">
    <source>
        <dbReference type="ARBA" id="ARBA00023136"/>
    </source>
</evidence>
<dbReference type="UniPathway" id="UPA00753"/>
<evidence type="ECO:0000256" key="14">
    <source>
        <dbReference type="ARBA" id="ARBA00023264"/>
    </source>
</evidence>
<dbReference type="InterPro" id="IPR024960">
    <property type="entry name" value="PEMT/MFAP"/>
</dbReference>
<name>A0A1D2VQT4_9ASCO</name>
<evidence type="ECO:0000256" key="6">
    <source>
        <dbReference type="ARBA" id="ARBA00022691"/>
    </source>
</evidence>
<feature type="binding site" evidence="17">
    <location>
        <begin position="115"/>
        <end position="117"/>
    </location>
    <ligand>
        <name>S-adenosyl-L-methionine</name>
        <dbReference type="ChEBI" id="CHEBI:59789"/>
    </ligand>
</feature>
<feature type="binding site" evidence="17">
    <location>
        <begin position="197"/>
        <end position="198"/>
    </location>
    <ligand>
        <name>S-adenosyl-L-methionine</name>
        <dbReference type="ChEBI" id="CHEBI:59789"/>
    </ligand>
</feature>
<evidence type="ECO:0000256" key="10">
    <source>
        <dbReference type="ARBA" id="ARBA00023098"/>
    </source>
</evidence>
<evidence type="ECO:0000313" key="20">
    <source>
        <dbReference type="Proteomes" id="UP000095038"/>
    </source>
</evidence>
<evidence type="ECO:0000256" key="4">
    <source>
        <dbReference type="ARBA" id="ARBA00022603"/>
    </source>
</evidence>
<feature type="intramembrane region" description="Helical" evidence="17">
    <location>
        <begin position="27"/>
        <end position="47"/>
    </location>
</feature>
<keyword evidence="4 17" id="KW-0489">Methyltransferase</keyword>
<gene>
    <name evidence="19" type="ORF">ASCRUDRAFT_30736</name>
</gene>
<reference evidence="20" key="1">
    <citation type="submission" date="2016-05" db="EMBL/GenBank/DDBJ databases">
        <title>Comparative genomics of biotechnologically important yeasts.</title>
        <authorList>
            <consortium name="DOE Joint Genome Institute"/>
            <person name="Riley R."/>
            <person name="Haridas S."/>
            <person name="Wolfe K.H."/>
            <person name="Lopes M.R."/>
            <person name="Hittinger C.T."/>
            <person name="Goker M."/>
            <person name="Salamov A."/>
            <person name="Wisecaver J."/>
            <person name="Long T.M."/>
            <person name="Aerts A.L."/>
            <person name="Barry K."/>
            <person name="Choi C."/>
            <person name="Clum A."/>
            <person name="Coughlan A.Y."/>
            <person name="Deshpande S."/>
            <person name="Douglass A.P."/>
            <person name="Hanson S.J."/>
            <person name="Klenk H.-P."/>
            <person name="Labutti K."/>
            <person name="Lapidus A."/>
            <person name="Lindquist E."/>
            <person name="Lipzen A."/>
            <person name="Meier-Kolthoff J.P."/>
            <person name="Ohm R.A."/>
            <person name="Otillar R.P."/>
            <person name="Pangilinan J."/>
            <person name="Peng Y."/>
            <person name="Rokas A."/>
            <person name="Rosa C.A."/>
            <person name="Scheuner C."/>
            <person name="Sibirny A.A."/>
            <person name="Slot J.C."/>
            <person name="Stielow J.B."/>
            <person name="Sun H."/>
            <person name="Kurtzman C.P."/>
            <person name="Blackwell M."/>
            <person name="Grigoriev I.V."/>
            <person name="Jeffries T.W."/>
        </authorList>
    </citation>
    <scope>NUCLEOTIDE SEQUENCE [LARGE SCALE GENOMIC DNA]</scope>
    <source>
        <strain evidence="20">DSM 1968</strain>
    </source>
</reference>
<evidence type="ECO:0000256" key="15">
    <source>
        <dbReference type="ARBA" id="ARBA00051252"/>
    </source>
</evidence>
<comment type="pathway">
    <text evidence="2">Lipid metabolism.</text>
</comment>
<evidence type="ECO:0000256" key="8">
    <source>
        <dbReference type="ARBA" id="ARBA00022824"/>
    </source>
</evidence>
<keyword evidence="6 17" id="KW-0949">S-adenosyl-L-methionine</keyword>
<dbReference type="GO" id="GO:0006656">
    <property type="term" value="P:phosphatidylcholine biosynthetic process"/>
    <property type="evidence" value="ECO:0007669"/>
    <property type="project" value="UniProtKB-UniRule"/>
</dbReference>
<comment type="caution">
    <text evidence="17">Lacks conserved residue(s) required for the propagation of feature annotation.</text>
</comment>